<sequence length="38" mass="4332">MARDLGYLEKKLHTEIQSMVEEIHRLIGGLMKSSTTKS</sequence>
<proteinExistence type="predicted"/>
<comment type="caution">
    <text evidence="1">The sequence shown here is derived from an EMBL/GenBank/DDBJ whole genome shotgun (WGS) entry which is preliminary data.</text>
</comment>
<gene>
    <name evidence="1" type="ORF">COU15_02730</name>
</gene>
<protein>
    <submittedName>
        <fullName evidence="1">Uncharacterized protein</fullName>
    </submittedName>
</protein>
<accession>A0A2H0UF67</accession>
<dbReference type="AlphaFoldDB" id="A0A2H0UF67"/>
<organism evidence="1 2">
    <name type="scientific">Candidatus Kaiserbacteria bacterium CG10_big_fil_rev_8_21_14_0_10_45_20</name>
    <dbReference type="NCBI Taxonomy" id="1974607"/>
    <lineage>
        <taxon>Bacteria</taxon>
        <taxon>Candidatus Kaiseribacteriota</taxon>
    </lineage>
</organism>
<reference evidence="2" key="1">
    <citation type="submission" date="2017-09" db="EMBL/GenBank/DDBJ databases">
        <title>Depth-based differentiation of microbial function through sediment-hosted aquifers and enrichment of novel symbionts in the deep terrestrial subsurface.</title>
        <authorList>
            <person name="Probst A.J."/>
            <person name="Ladd B."/>
            <person name="Jarett J.K."/>
            <person name="Geller-Mcgrath D.E."/>
            <person name="Sieber C.M.K."/>
            <person name="Emerson J.B."/>
            <person name="Anantharaman K."/>
            <person name="Thomas B.C."/>
            <person name="Malmstrom R."/>
            <person name="Stieglmeier M."/>
            <person name="Klingl A."/>
            <person name="Woyke T."/>
            <person name="Ryan C.M."/>
            <person name="Banfield J.F."/>
        </authorList>
    </citation>
    <scope>NUCLEOTIDE SEQUENCE [LARGE SCALE GENOMIC DNA]</scope>
</reference>
<evidence type="ECO:0000313" key="1">
    <source>
        <dbReference type="EMBL" id="PIR85064.1"/>
    </source>
</evidence>
<dbReference type="Proteomes" id="UP000229315">
    <property type="component" value="Unassembled WGS sequence"/>
</dbReference>
<dbReference type="EMBL" id="PFBH01000016">
    <property type="protein sequence ID" value="PIR85064.1"/>
    <property type="molecule type" value="Genomic_DNA"/>
</dbReference>
<name>A0A2H0UF67_9BACT</name>
<evidence type="ECO:0000313" key="2">
    <source>
        <dbReference type="Proteomes" id="UP000229315"/>
    </source>
</evidence>